<sequence>MSVVRQIAMLASYLKFSFSTSWLPSSFNALADSASRFSYSRLFSLAPSISRQSSLIDPRLAGIKRTLNTRPPSLFSSGTASPLPRGQPTQQGKNHSLISSLSTPRSSMQMAPRSQHPGKPFLSGLPISVSQDDFSLQPSKLTSVTSSHSMSTMTFPLKNSTPPSANALFGVSNAFAGNGNATQPCPLPSKSSASWSGSQTPSPLLRTQQWTQPSSLHSPHSCGPGNLQSRIINTKPSTLPSTSHGDQYNSSPPRITLNPSASPFLPRKPTLSGRVSQYISQLLMLPPAPSMPSPNCSKSTPALRTPHFFVSPTAQHFPMPSS</sequence>
<dbReference type="OrthoDB" id="3068334at2759"/>
<feature type="compositionally biased region" description="Polar residues" evidence="1">
    <location>
        <begin position="226"/>
        <end position="261"/>
    </location>
</feature>
<feature type="compositionally biased region" description="Polar residues" evidence="1">
    <location>
        <begin position="67"/>
        <end position="80"/>
    </location>
</feature>
<dbReference type="Proteomes" id="UP000054279">
    <property type="component" value="Unassembled WGS sequence"/>
</dbReference>
<organism evidence="2 3">
    <name type="scientific">Sphaerobolus stellatus (strain SS14)</name>
    <dbReference type="NCBI Taxonomy" id="990650"/>
    <lineage>
        <taxon>Eukaryota</taxon>
        <taxon>Fungi</taxon>
        <taxon>Dikarya</taxon>
        <taxon>Basidiomycota</taxon>
        <taxon>Agaricomycotina</taxon>
        <taxon>Agaricomycetes</taxon>
        <taxon>Phallomycetidae</taxon>
        <taxon>Geastrales</taxon>
        <taxon>Sphaerobolaceae</taxon>
        <taxon>Sphaerobolus</taxon>
    </lineage>
</organism>
<dbReference type="AlphaFoldDB" id="A0A0C9VU12"/>
<evidence type="ECO:0000256" key="1">
    <source>
        <dbReference type="SAM" id="MobiDB-lite"/>
    </source>
</evidence>
<feature type="region of interest" description="Disordered" evidence="1">
    <location>
        <begin position="67"/>
        <end position="124"/>
    </location>
</feature>
<reference evidence="2 3" key="1">
    <citation type="submission" date="2014-06" db="EMBL/GenBank/DDBJ databases">
        <title>Evolutionary Origins and Diversification of the Mycorrhizal Mutualists.</title>
        <authorList>
            <consortium name="DOE Joint Genome Institute"/>
            <consortium name="Mycorrhizal Genomics Consortium"/>
            <person name="Kohler A."/>
            <person name="Kuo A."/>
            <person name="Nagy L.G."/>
            <person name="Floudas D."/>
            <person name="Copeland A."/>
            <person name="Barry K.W."/>
            <person name="Cichocki N."/>
            <person name="Veneault-Fourrey C."/>
            <person name="LaButti K."/>
            <person name="Lindquist E.A."/>
            <person name="Lipzen A."/>
            <person name="Lundell T."/>
            <person name="Morin E."/>
            <person name="Murat C."/>
            <person name="Riley R."/>
            <person name="Ohm R."/>
            <person name="Sun H."/>
            <person name="Tunlid A."/>
            <person name="Henrissat B."/>
            <person name="Grigoriev I.V."/>
            <person name="Hibbett D.S."/>
            <person name="Martin F."/>
        </authorList>
    </citation>
    <scope>NUCLEOTIDE SEQUENCE [LARGE SCALE GENOMIC DNA]</scope>
    <source>
        <strain evidence="2 3">SS14</strain>
    </source>
</reference>
<name>A0A0C9VU12_SPHS4</name>
<evidence type="ECO:0000313" key="2">
    <source>
        <dbReference type="EMBL" id="KIJ42035.1"/>
    </source>
</evidence>
<feature type="compositionally biased region" description="Low complexity" evidence="1">
    <location>
        <begin position="96"/>
        <end position="107"/>
    </location>
</feature>
<keyword evidence="3" id="KW-1185">Reference proteome</keyword>
<dbReference type="EMBL" id="KN837132">
    <property type="protein sequence ID" value="KIJ42035.1"/>
    <property type="molecule type" value="Genomic_DNA"/>
</dbReference>
<proteinExistence type="predicted"/>
<evidence type="ECO:0000313" key="3">
    <source>
        <dbReference type="Proteomes" id="UP000054279"/>
    </source>
</evidence>
<accession>A0A0C9VU12</accession>
<protein>
    <submittedName>
        <fullName evidence="2">Uncharacterized protein</fullName>
    </submittedName>
</protein>
<feature type="compositionally biased region" description="Polar residues" evidence="1">
    <location>
        <begin position="182"/>
        <end position="218"/>
    </location>
</feature>
<feature type="region of interest" description="Disordered" evidence="1">
    <location>
        <begin position="182"/>
        <end position="263"/>
    </location>
</feature>
<dbReference type="HOGENOM" id="CLU_863740_0_0_1"/>
<gene>
    <name evidence="2" type="ORF">M422DRAFT_229333</name>
</gene>